<protein>
    <submittedName>
        <fullName evidence="2">Uncharacterized protein</fullName>
    </submittedName>
</protein>
<feature type="region of interest" description="Disordered" evidence="1">
    <location>
        <begin position="121"/>
        <end position="188"/>
    </location>
</feature>
<evidence type="ECO:0000313" key="2">
    <source>
        <dbReference type="EMBL" id="KAK9421559.1"/>
    </source>
</evidence>
<proteinExistence type="predicted"/>
<feature type="region of interest" description="Disordered" evidence="1">
    <location>
        <begin position="1"/>
        <end position="28"/>
    </location>
</feature>
<organism evidence="2 3">
    <name type="scientific">Seiridium unicorne</name>
    <dbReference type="NCBI Taxonomy" id="138068"/>
    <lineage>
        <taxon>Eukaryota</taxon>
        <taxon>Fungi</taxon>
        <taxon>Dikarya</taxon>
        <taxon>Ascomycota</taxon>
        <taxon>Pezizomycotina</taxon>
        <taxon>Sordariomycetes</taxon>
        <taxon>Xylariomycetidae</taxon>
        <taxon>Amphisphaeriales</taxon>
        <taxon>Sporocadaceae</taxon>
        <taxon>Seiridium</taxon>
    </lineage>
</organism>
<feature type="compositionally biased region" description="Low complexity" evidence="1">
    <location>
        <begin position="128"/>
        <end position="169"/>
    </location>
</feature>
<comment type="caution">
    <text evidence="2">The sequence shown here is derived from an EMBL/GenBank/DDBJ whole genome shotgun (WGS) entry which is preliminary data.</text>
</comment>
<evidence type="ECO:0000256" key="1">
    <source>
        <dbReference type="SAM" id="MobiDB-lite"/>
    </source>
</evidence>
<sequence>MSDSYIPARPPTPQALLHRQPDKVDSAGTAKPSKYIILIMGSTEVAGKVQIAKTVSGALSCPQFNGDSMHDSCAKAASVGATRRPVNAAGDDESSFNSSGANEARYQRMWMSKMTRTGHLFPEESRPANEGFSGFGGSSSTSTSRRGSASSIESASSNIAASTTSTSSSMTGFVMNSGPRTTQYNNNPTFTLSEKARLRKDNPVLLVLTHPQLETWHKDAIRTATKDYGIGIIYVPLYEDDDLPVLKPLDPRTMTSFGSFDGPKNVGPSNADEEIILRIDTQANVEAIADEIVAEARSVIGL</sequence>
<feature type="compositionally biased region" description="Polar residues" evidence="1">
    <location>
        <begin position="178"/>
        <end position="188"/>
    </location>
</feature>
<dbReference type="EMBL" id="JARVKF010000168">
    <property type="protein sequence ID" value="KAK9421559.1"/>
    <property type="molecule type" value="Genomic_DNA"/>
</dbReference>
<accession>A0ABR2V4S1</accession>
<name>A0ABR2V4S1_9PEZI</name>
<keyword evidence="3" id="KW-1185">Reference proteome</keyword>
<gene>
    <name evidence="2" type="ORF">SUNI508_05489</name>
</gene>
<dbReference type="Proteomes" id="UP001408356">
    <property type="component" value="Unassembled WGS sequence"/>
</dbReference>
<evidence type="ECO:0000313" key="3">
    <source>
        <dbReference type="Proteomes" id="UP001408356"/>
    </source>
</evidence>
<reference evidence="2 3" key="1">
    <citation type="journal article" date="2024" name="J. Plant Pathol.">
        <title>Sequence and assembly of the genome of Seiridium unicorne, isolate CBS 538.82, causal agent of cypress canker disease.</title>
        <authorList>
            <person name="Scali E."/>
            <person name="Rocca G.D."/>
            <person name="Danti R."/>
            <person name="Garbelotto M."/>
            <person name="Barberini S."/>
            <person name="Baroncelli R."/>
            <person name="Emiliani G."/>
        </authorList>
    </citation>
    <scope>NUCLEOTIDE SEQUENCE [LARGE SCALE GENOMIC DNA]</scope>
    <source>
        <strain evidence="2 3">BM-138-508</strain>
    </source>
</reference>